<keyword evidence="1" id="KW-0175">Coiled coil</keyword>
<sequence>MKNWFKKRATADLVVRRKLSPRTKLLLTGSVVTVVVLAAGSIYNYGLSTAGFERFSANRKQSRLQEDLQRKAAENQELRDHLARAERSLQMNETAFQELERALKASSQEIVKLREELNFYRNIITPVDKKSGLRIQNLYIEPTGTNQYRYKLVLIQALKHERTISGSASLEISGMQGTEESVLTVPGPGERPLKVSFKYFQDLEGRFELPKNFKPRRVKVNVTPAGSSQSVEESYAWPQA</sequence>
<feature type="transmembrane region" description="Helical" evidence="2">
    <location>
        <begin position="25"/>
        <end position="46"/>
    </location>
</feature>
<organism evidence="3 4">
    <name type="scientific">Sulfurifustis variabilis</name>
    <dbReference type="NCBI Taxonomy" id="1675686"/>
    <lineage>
        <taxon>Bacteria</taxon>
        <taxon>Pseudomonadati</taxon>
        <taxon>Pseudomonadota</taxon>
        <taxon>Gammaproteobacteria</taxon>
        <taxon>Acidiferrobacterales</taxon>
        <taxon>Acidiferrobacteraceae</taxon>
        <taxon>Sulfurifustis</taxon>
    </lineage>
</organism>
<name>A0A1C7AF98_9GAMM</name>
<accession>A0A1C7AF98</accession>
<feature type="coiled-coil region" evidence="1">
    <location>
        <begin position="61"/>
        <end position="123"/>
    </location>
</feature>
<evidence type="ECO:0000313" key="4">
    <source>
        <dbReference type="Proteomes" id="UP000218899"/>
    </source>
</evidence>
<dbReference type="AlphaFoldDB" id="A0A1C7AF98"/>
<protein>
    <submittedName>
        <fullName evidence="3">Uncharacterized protein</fullName>
    </submittedName>
</protein>
<reference evidence="3 4" key="1">
    <citation type="submission" date="2015-08" db="EMBL/GenBank/DDBJ databases">
        <title>Complete genome sequence of Sulfurifustis variabilis.</title>
        <authorList>
            <person name="Miura A."/>
            <person name="Kojima H."/>
            <person name="Fukui M."/>
        </authorList>
    </citation>
    <scope>NUCLEOTIDE SEQUENCE [LARGE SCALE GENOMIC DNA]</scope>
    <source>
        <strain evidence="4">skN76</strain>
    </source>
</reference>
<dbReference type="RefSeq" id="WP_096462294.1">
    <property type="nucleotide sequence ID" value="NZ_AP014936.1"/>
</dbReference>
<dbReference type="EMBL" id="AP014936">
    <property type="protein sequence ID" value="BAU49948.1"/>
    <property type="molecule type" value="Genomic_DNA"/>
</dbReference>
<dbReference type="KEGG" id="sva:SVA_3411"/>
<dbReference type="InterPro" id="IPR046703">
    <property type="entry name" value="DUF6776"/>
</dbReference>
<keyword evidence="4" id="KW-1185">Reference proteome</keyword>
<dbReference type="Pfam" id="PF20567">
    <property type="entry name" value="DUF6776"/>
    <property type="match status" value="1"/>
</dbReference>
<evidence type="ECO:0000256" key="2">
    <source>
        <dbReference type="SAM" id="Phobius"/>
    </source>
</evidence>
<gene>
    <name evidence="3" type="ORF">SVA_3411</name>
</gene>
<keyword evidence="2" id="KW-0472">Membrane</keyword>
<dbReference type="Proteomes" id="UP000218899">
    <property type="component" value="Chromosome"/>
</dbReference>
<proteinExistence type="predicted"/>
<keyword evidence="2" id="KW-0812">Transmembrane</keyword>
<evidence type="ECO:0000313" key="3">
    <source>
        <dbReference type="EMBL" id="BAU49948.1"/>
    </source>
</evidence>
<dbReference type="OrthoDB" id="7056878at2"/>
<evidence type="ECO:0000256" key="1">
    <source>
        <dbReference type="SAM" id="Coils"/>
    </source>
</evidence>
<keyword evidence="2" id="KW-1133">Transmembrane helix</keyword>